<dbReference type="GO" id="GO:0005886">
    <property type="term" value="C:plasma membrane"/>
    <property type="evidence" value="ECO:0007669"/>
    <property type="project" value="TreeGrafter"/>
</dbReference>
<reference evidence="3 4" key="1">
    <citation type="submission" date="2016-10" db="EMBL/GenBank/DDBJ databases">
        <authorList>
            <person name="de Groot N.N."/>
        </authorList>
    </citation>
    <scope>NUCLEOTIDE SEQUENCE [LARGE SCALE GENOMIC DNA]</scope>
    <source>
        <strain evidence="3 4">DSM 13760</strain>
    </source>
</reference>
<feature type="transmembrane region" description="Helical" evidence="1">
    <location>
        <begin position="6"/>
        <end position="21"/>
    </location>
</feature>
<gene>
    <name evidence="3" type="ORF">SAMN04488559_13116</name>
</gene>
<proteinExistence type="predicted"/>
<feature type="transmembrane region" description="Helical" evidence="1">
    <location>
        <begin position="128"/>
        <end position="154"/>
    </location>
</feature>
<name>A0A1H9UHU2_9LACT</name>
<keyword evidence="1" id="KW-1133">Transmembrane helix</keyword>
<feature type="domain" description="DUF218" evidence="2">
    <location>
        <begin position="164"/>
        <end position="313"/>
    </location>
</feature>
<dbReference type="InterPro" id="IPR051599">
    <property type="entry name" value="Cell_Envelope_Assoc"/>
</dbReference>
<evidence type="ECO:0000259" key="2">
    <source>
        <dbReference type="Pfam" id="PF02698"/>
    </source>
</evidence>
<dbReference type="EMBL" id="FOHA01000031">
    <property type="protein sequence ID" value="SES09006.1"/>
    <property type="molecule type" value="Genomic_DNA"/>
</dbReference>
<feature type="transmembrane region" description="Helical" evidence="1">
    <location>
        <begin position="28"/>
        <end position="47"/>
    </location>
</feature>
<feature type="transmembrane region" description="Helical" evidence="1">
    <location>
        <begin position="53"/>
        <end position="84"/>
    </location>
</feature>
<evidence type="ECO:0000313" key="4">
    <source>
        <dbReference type="Proteomes" id="UP000198948"/>
    </source>
</evidence>
<dbReference type="Pfam" id="PF02698">
    <property type="entry name" value="DUF218"/>
    <property type="match status" value="1"/>
</dbReference>
<dbReference type="CDD" id="cd06259">
    <property type="entry name" value="YdcF-like"/>
    <property type="match status" value="1"/>
</dbReference>
<dbReference type="Proteomes" id="UP000198948">
    <property type="component" value="Unassembled WGS sequence"/>
</dbReference>
<accession>A0A1H9UHU2</accession>
<dbReference type="PANTHER" id="PTHR30336:SF18">
    <property type="entry name" value="MEMBRANE PROTEIN"/>
    <property type="match status" value="1"/>
</dbReference>
<keyword evidence="4" id="KW-1185">Reference proteome</keyword>
<keyword evidence="1" id="KW-0812">Transmembrane</keyword>
<dbReference type="FunFam" id="3.40.50.620:FF:000150">
    <property type="entry name" value="Integral membrane protein"/>
    <property type="match status" value="1"/>
</dbReference>
<dbReference type="Gene3D" id="3.40.50.620">
    <property type="entry name" value="HUPs"/>
    <property type="match status" value="1"/>
</dbReference>
<keyword evidence="1" id="KW-0472">Membrane</keyword>
<protein>
    <submittedName>
        <fullName evidence="3">Uncharacterized SAM-binding protein YcdF, DUF218 family</fullName>
    </submittedName>
</protein>
<dbReference type="GO" id="GO:0043164">
    <property type="term" value="P:Gram-negative-bacterium-type cell wall biogenesis"/>
    <property type="evidence" value="ECO:0007669"/>
    <property type="project" value="TreeGrafter"/>
</dbReference>
<organism evidence="3 4">
    <name type="scientific">Isobaculum melis</name>
    <dbReference type="NCBI Taxonomy" id="142588"/>
    <lineage>
        <taxon>Bacteria</taxon>
        <taxon>Bacillati</taxon>
        <taxon>Bacillota</taxon>
        <taxon>Bacilli</taxon>
        <taxon>Lactobacillales</taxon>
        <taxon>Carnobacteriaceae</taxon>
        <taxon>Isobaculum</taxon>
    </lineage>
</organism>
<evidence type="ECO:0000313" key="3">
    <source>
        <dbReference type="EMBL" id="SES09006.1"/>
    </source>
</evidence>
<dbReference type="InterPro" id="IPR003848">
    <property type="entry name" value="DUF218"/>
</dbReference>
<dbReference type="PANTHER" id="PTHR30336">
    <property type="entry name" value="INNER MEMBRANE PROTEIN, PROBABLE PERMEASE"/>
    <property type="match status" value="1"/>
</dbReference>
<evidence type="ECO:0000256" key="1">
    <source>
        <dbReference type="SAM" id="Phobius"/>
    </source>
</evidence>
<sequence length="346" mass="39213">MLLYGVPAFFFLIFLISYLQDRRKIINGFLFNLFLFTALISFIMIAYSSQNAILVGISLIIMIVGVMILLFGAFILMVASFWNARIVMKKEGRSPANLLTLFLGIGILAMLMFSFFNVSVLLPANVTFMIAYVYLVILYFFFIFVNFLVASLIYQFYSPKKNKDFVIVLGSGLINGEIVPPLLAARINKAINFYHKQEQVTTPPKLLFSGGQGPDEKLSEATAMQKYALLQGIPFEDTLIEDQSRNSFENMSFSKKIMDDRMQGKPYKSIFSTNNYHLFRAGLYAKKAGLKSQGIGAKTALYFWPNAMLREFIAVVMMHKKWHIILLGLVGLMFLAMLLISNEVIV</sequence>
<dbReference type="RefSeq" id="WP_092654246.1">
    <property type="nucleotide sequence ID" value="NZ_FOHA01000031.1"/>
</dbReference>
<dbReference type="GO" id="GO:0000270">
    <property type="term" value="P:peptidoglycan metabolic process"/>
    <property type="evidence" value="ECO:0007669"/>
    <property type="project" value="TreeGrafter"/>
</dbReference>
<dbReference type="OrthoDB" id="9782395at2"/>
<dbReference type="InterPro" id="IPR014729">
    <property type="entry name" value="Rossmann-like_a/b/a_fold"/>
</dbReference>
<feature type="transmembrane region" description="Helical" evidence="1">
    <location>
        <begin position="96"/>
        <end position="116"/>
    </location>
</feature>
<feature type="transmembrane region" description="Helical" evidence="1">
    <location>
        <begin position="322"/>
        <end position="340"/>
    </location>
</feature>
<dbReference type="AlphaFoldDB" id="A0A1H9UHU2"/>